<reference evidence="1 2" key="1">
    <citation type="submission" date="2021-06" db="EMBL/GenBank/DDBJ databases">
        <title>Caerostris extrusa draft genome.</title>
        <authorList>
            <person name="Kono N."/>
            <person name="Arakawa K."/>
        </authorList>
    </citation>
    <scope>NUCLEOTIDE SEQUENCE [LARGE SCALE GENOMIC DNA]</scope>
</reference>
<protein>
    <submittedName>
        <fullName evidence="1">Uncharacterized protein</fullName>
    </submittedName>
</protein>
<evidence type="ECO:0000313" key="2">
    <source>
        <dbReference type="Proteomes" id="UP001054945"/>
    </source>
</evidence>
<sequence length="101" mass="11519">MQFDEGSTSSYYPLPCVILGRSFPSEKLGKVGPDGCLLRRKRGDGKSKTFDLVSRLPTELRIREEVVKSDLDFKMLRVETTEKFIDLSMFCQRSQINLLGL</sequence>
<comment type="caution">
    <text evidence="1">The sequence shown here is derived from an EMBL/GenBank/DDBJ whole genome shotgun (WGS) entry which is preliminary data.</text>
</comment>
<dbReference type="Proteomes" id="UP001054945">
    <property type="component" value="Unassembled WGS sequence"/>
</dbReference>
<evidence type="ECO:0000313" key="1">
    <source>
        <dbReference type="EMBL" id="GIX71747.1"/>
    </source>
</evidence>
<accession>A0AAV4MHS2</accession>
<proteinExistence type="predicted"/>
<gene>
    <name evidence="1" type="ORF">CEXT_611341</name>
</gene>
<dbReference type="EMBL" id="BPLR01002249">
    <property type="protein sequence ID" value="GIX71747.1"/>
    <property type="molecule type" value="Genomic_DNA"/>
</dbReference>
<keyword evidence="2" id="KW-1185">Reference proteome</keyword>
<organism evidence="1 2">
    <name type="scientific">Caerostris extrusa</name>
    <name type="common">Bark spider</name>
    <name type="synonym">Caerostris bankana</name>
    <dbReference type="NCBI Taxonomy" id="172846"/>
    <lineage>
        <taxon>Eukaryota</taxon>
        <taxon>Metazoa</taxon>
        <taxon>Ecdysozoa</taxon>
        <taxon>Arthropoda</taxon>
        <taxon>Chelicerata</taxon>
        <taxon>Arachnida</taxon>
        <taxon>Araneae</taxon>
        <taxon>Araneomorphae</taxon>
        <taxon>Entelegynae</taxon>
        <taxon>Araneoidea</taxon>
        <taxon>Araneidae</taxon>
        <taxon>Caerostris</taxon>
    </lineage>
</organism>
<name>A0AAV4MHS2_CAEEX</name>
<dbReference type="AlphaFoldDB" id="A0AAV4MHS2"/>